<feature type="compositionally biased region" description="Basic and acidic residues" evidence="1">
    <location>
        <begin position="1"/>
        <end position="26"/>
    </location>
</feature>
<feature type="non-terminal residue" evidence="2">
    <location>
        <position position="1"/>
    </location>
</feature>
<dbReference type="EMBL" id="CAJVPY010055345">
    <property type="protein sequence ID" value="CAG8817508.1"/>
    <property type="molecule type" value="Genomic_DNA"/>
</dbReference>
<protein>
    <submittedName>
        <fullName evidence="2">10127_t:CDS:1</fullName>
    </submittedName>
</protein>
<feature type="compositionally biased region" description="Basic and acidic residues" evidence="1">
    <location>
        <begin position="68"/>
        <end position="83"/>
    </location>
</feature>
<accession>A0A9N9K9H8</accession>
<keyword evidence="3" id="KW-1185">Reference proteome</keyword>
<comment type="caution">
    <text evidence="2">The sequence shown here is derived from an EMBL/GenBank/DDBJ whole genome shotgun (WGS) entry which is preliminary data.</text>
</comment>
<dbReference type="AlphaFoldDB" id="A0A9N9K9H8"/>
<proteinExistence type="predicted"/>
<feature type="region of interest" description="Disordered" evidence="1">
    <location>
        <begin position="1"/>
        <end position="43"/>
    </location>
</feature>
<organism evidence="2 3">
    <name type="scientific">Dentiscutata erythropus</name>
    <dbReference type="NCBI Taxonomy" id="1348616"/>
    <lineage>
        <taxon>Eukaryota</taxon>
        <taxon>Fungi</taxon>
        <taxon>Fungi incertae sedis</taxon>
        <taxon>Mucoromycota</taxon>
        <taxon>Glomeromycotina</taxon>
        <taxon>Glomeromycetes</taxon>
        <taxon>Diversisporales</taxon>
        <taxon>Gigasporaceae</taxon>
        <taxon>Dentiscutata</taxon>
    </lineage>
</organism>
<gene>
    <name evidence="2" type="ORF">DERYTH_LOCUS26450</name>
</gene>
<dbReference type="Proteomes" id="UP000789405">
    <property type="component" value="Unassembled WGS sequence"/>
</dbReference>
<sequence length="83" mass="9671">HEERTSEFKDTSNKERSTEFDNDKKKAPNSITPTMKEKTEVPNDEMKVTSELKALAMKKSTEFDNDEEKSTELDNTNDERKNK</sequence>
<evidence type="ECO:0000313" key="2">
    <source>
        <dbReference type="EMBL" id="CAG8817508.1"/>
    </source>
</evidence>
<evidence type="ECO:0000313" key="3">
    <source>
        <dbReference type="Proteomes" id="UP000789405"/>
    </source>
</evidence>
<feature type="non-terminal residue" evidence="2">
    <location>
        <position position="83"/>
    </location>
</feature>
<evidence type="ECO:0000256" key="1">
    <source>
        <dbReference type="SAM" id="MobiDB-lite"/>
    </source>
</evidence>
<name>A0A9N9K9H8_9GLOM</name>
<reference evidence="2" key="1">
    <citation type="submission" date="2021-06" db="EMBL/GenBank/DDBJ databases">
        <authorList>
            <person name="Kallberg Y."/>
            <person name="Tangrot J."/>
            <person name="Rosling A."/>
        </authorList>
    </citation>
    <scope>NUCLEOTIDE SEQUENCE</scope>
    <source>
        <strain evidence="2">MA453B</strain>
    </source>
</reference>
<feature type="region of interest" description="Disordered" evidence="1">
    <location>
        <begin position="56"/>
        <end position="83"/>
    </location>
</feature>